<accession>A0ABW6ALF3</accession>
<proteinExistence type="predicted"/>
<dbReference type="EMBL" id="JBHUOM010000023">
    <property type="protein sequence ID" value="MFD2936331.1"/>
    <property type="molecule type" value="Genomic_DNA"/>
</dbReference>
<organism evidence="1 2">
    <name type="scientific">Spirosoma flavum</name>
    <dbReference type="NCBI Taxonomy" id="2048557"/>
    <lineage>
        <taxon>Bacteria</taxon>
        <taxon>Pseudomonadati</taxon>
        <taxon>Bacteroidota</taxon>
        <taxon>Cytophagia</taxon>
        <taxon>Cytophagales</taxon>
        <taxon>Cytophagaceae</taxon>
        <taxon>Spirosoma</taxon>
    </lineage>
</organism>
<sequence>MIQLFKLIYTLKRPLLLLFLSIIAIQLIQCKRSPKRRPLVVAVCGW</sequence>
<evidence type="ECO:0000313" key="1">
    <source>
        <dbReference type="EMBL" id="MFD2936331.1"/>
    </source>
</evidence>
<protein>
    <submittedName>
        <fullName evidence="1">Uncharacterized protein</fullName>
    </submittedName>
</protein>
<keyword evidence="2" id="KW-1185">Reference proteome</keyword>
<comment type="caution">
    <text evidence="1">The sequence shown here is derived from an EMBL/GenBank/DDBJ whole genome shotgun (WGS) entry which is preliminary data.</text>
</comment>
<reference evidence="2" key="1">
    <citation type="journal article" date="2019" name="Int. J. Syst. Evol. Microbiol.">
        <title>The Global Catalogue of Microorganisms (GCM) 10K type strain sequencing project: providing services to taxonomists for standard genome sequencing and annotation.</title>
        <authorList>
            <consortium name="The Broad Institute Genomics Platform"/>
            <consortium name="The Broad Institute Genome Sequencing Center for Infectious Disease"/>
            <person name="Wu L."/>
            <person name="Ma J."/>
        </authorList>
    </citation>
    <scope>NUCLEOTIDE SEQUENCE [LARGE SCALE GENOMIC DNA]</scope>
    <source>
        <strain evidence="2">KCTC 52490</strain>
    </source>
</reference>
<gene>
    <name evidence="1" type="ORF">ACFS25_21295</name>
</gene>
<dbReference type="RefSeq" id="WP_381505035.1">
    <property type="nucleotide sequence ID" value="NZ_JBHUOM010000023.1"/>
</dbReference>
<dbReference type="Proteomes" id="UP001597512">
    <property type="component" value="Unassembled WGS sequence"/>
</dbReference>
<evidence type="ECO:0000313" key="2">
    <source>
        <dbReference type="Proteomes" id="UP001597512"/>
    </source>
</evidence>
<name>A0ABW6ALF3_9BACT</name>